<dbReference type="PANTHER" id="PTHR43798">
    <property type="entry name" value="MONOACYLGLYCEROL LIPASE"/>
    <property type="match status" value="1"/>
</dbReference>
<reference evidence="5 6" key="1">
    <citation type="submission" date="2018-05" db="EMBL/GenBank/DDBJ databases">
        <title>Draft genome sequence of Scytalidium lignicola DSM 105466, a ubiquitous saprotrophic fungus.</title>
        <authorList>
            <person name="Buettner E."/>
            <person name="Gebauer A.M."/>
            <person name="Hofrichter M."/>
            <person name="Liers C."/>
            <person name="Kellner H."/>
        </authorList>
    </citation>
    <scope>NUCLEOTIDE SEQUENCE [LARGE SCALE GENOMIC DNA]</scope>
    <source>
        <strain evidence="5 6">DSM 105466</strain>
    </source>
</reference>
<keyword evidence="3" id="KW-0175">Coiled coil</keyword>
<dbReference type="GO" id="GO:0008270">
    <property type="term" value="F:zinc ion binding"/>
    <property type="evidence" value="ECO:0007669"/>
    <property type="project" value="InterPro"/>
</dbReference>
<keyword evidence="1" id="KW-0378">Hydrolase</keyword>
<dbReference type="SUPFAM" id="SSF53474">
    <property type="entry name" value="alpha/beta-Hydrolases"/>
    <property type="match status" value="1"/>
</dbReference>
<dbReference type="GO" id="GO:0000981">
    <property type="term" value="F:DNA-binding transcription factor activity, RNA polymerase II-specific"/>
    <property type="evidence" value="ECO:0007669"/>
    <property type="project" value="InterPro"/>
</dbReference>
<dbReference type="Pfam" id="PF12697">
    <property type="entry name" value="Abhydrolase_6"/>
    <property type="match status" value="1"/>
</dbReference>
<dbReference type="Proteomes" id="UP000258309">
    <property type="component" value="Unassembled WGS sequence"/>
</dbReference>
<evidence type="ECO:0000313" key="6">
    <source>
        <dbReference type="Proteomes" id="UP000258309"/>
    </source>
</evidence>
<evidence type="ECO:0000259" key="4">
    <source>
        <dbReference type="PROSITE" id="PS50048"/>
    </source>
</evidence>
<dbReference type="Gene3D" id="3.40.50.1820">
    <property type="entry name" value="alpha/beta hydrolase"/>
    <property type="match status" value="1"/>
</dbReference>
<name>A0A3E2HEF2_SCYLI</name>
<dbReference type="InterPro" id="IPR050266">
    <property type="entry name" value="AB_hydrolase_sf"/>
</dbReference>
<gene>
    <name evidence="5" type="ORF">B7463_g4864</name>
</gene>
<dbReference type="CDD" id="cd00067">
    <property type="entry name" value="GAL4"/>
    <property type="match status" value="1"/>
</dbReference>
<comment type="caution">
    <text evidence="5">The sequence shown here is derived from an EMBL/GenBank/DDBJ whole genome shotgun (WGS) entry which is preliminary data.</text>
</comment>
<dbReference type="InterPro" id="IPR029058">
    <property type="entry name" value="AB_hydrolase_fold"/>
</dbReference>
<dbReference type="Gene3D" id="4.10.240.10">
    <property type="entry name" value="Zn(2)-C6 fungal-type DNA-binding domain"/>
    <property type="match status" value="1"/>
</dbReference>
<evidence type="ECO:0000313" key="5">
    <source>
        <dbReference type="EMBL" id="RFU31471.1"/>
    </source>
</evidence>
<feature type="coiled-coil region" evidence="3">
    <location>
        <begin position="338"/>
        <end position="365"/>
    </location>
</feature>
<sequence>MPTCTISPETAINFSFSGSGTGPTLVFLHYWGGSSRTFAPLVSLLSPRFSTLSIDFRGWGESTGPKSPNAYSILDLAQDVESLIEKLAVKDFVLVGHSMGGKVAQLIGGRGKVAGLKAIVLIGPAPPTPLVLPEEMKTTQITAYDTAESAEFVVRNVLTSSAVADDVVKTLVQDITKGSEFARLAWPTYAILENIIEEMKQISVPVLVIGGGKDNIETLERLQSEVVSNIRNAEIVVVEGSGHLLPIEAPNEVAKYIGGFVERELELGIRAKLMAQDLIDKDLQDLRRSVYSQRGRKRGYHACIPCRLRKLKCVPREAGSGPQCIRCHKEKKECEWTVARNKKKCNEIRNQEAVLEERRNISQEEDPLLQQISADEGNALHESSISNEAVTSITHRQVAYRRIENAGTHLQPPLSRVDIREVQSLDIIEPSLTGTTPIHPEDSLFHQDEPNLDNILALRFAIEDDNYKEDSFLSSSGYTKYFDSPVKMLEARTKILRDNTSDELPLHENITNLYLWSGIESLIKDVKKVLFASKEHTARVVKDKCYVWKIQKFEPRLRGWNRDFEKLKVPLQASLILRIEYEYAQVLLNSIVLEVMTETFNVTSLISKYDDKYIETLINSCQSIIKIVHRSFRELLTSSPMRTYLRTLTAASVLLKLSELNINRQQVSANLRFIRQALPILRVCENDYLPNLSSNLTFSCNDDNVHSYQA</sequence>
<keyword evidence="6" id="KW-1185">Reference proteome</keyword>
<dbReference type="GO" id="GO:0016787">
    <property type="term" value="F:hydrolase activity"/>
    <property type="evidence" value="ECO:0007669"/>
    <property type="project" value="UniProtKB-KW"/>
</dbReference>
<dbReference type="GO" id="GO:0016020">
    <property type="term" value="C:membrane"/>
    <property type="evidence" value="ECO:0007669"/>
    <property type="project" value="TreeGrafter"/>
</dbReference>
<dbReference type="AlphaFoldDB" id="A0A3E2HEF2"/>
<keyword evidence="2" id="KW-0539">Nucleus</keyword>
<accession>A0A3E2HEF2</accession>
<feature type="non-terminal residue" evidence="5">
    <location>
        <position position="710"/>
    </location>
</feature>
<dbReference type="SUPFAM" id="SSF57701">
    <property type="entry name" value="Zn2/Cys6 DNA-binding domain"/>
    <property type="match status" value="1"/>
</dbReference>
<evidence type="ECO:0000256" key="1">
    <source>
        <dbReference type="ARBA" id="ARBA00022801"/>
    </source>
</evidence>
<dbReference type="InterPro" id="IPR000073">
    <property type="entry name" value="AB_hydrolase_1"/>
</dbReference>
<organism evidence="5 6">
    <name type="scientific">Scytalidium lignicola</name>
    <name type="common">Hyphomycete</name>
    <dbReference type="NCBI Taxonomy" id="5539"/>
    <lineage>
        <taxon>Eukaryota</taxon>
        <taxon>Fungi</taxon>
        <taxon>Dikarya</taxon>
        <taxon>Ascomycota</taxon>
        <taxon>Pezizomycotina</taxon>
        <taxon>Leotiomycetes</taxon>
        <taxon>Leotiomycetes incertae sedis</taxon>
        <taxon>Scytalidium</taxon>
    </lineage>
</organism>
<dbReference type="PROSITE" id="PS00463">
    <property type="entry name" value="ZN2_CY6_FUNGAL_1"/>
    <property type="match status" value="1"/>
</dbReference>
<dbReference type="PROSITE" id="PS50048">
    <property type="entry name" value="ZN2_CY6_FUNGAL_2"/>
    <property type="match status" value="1"/>
</dbReference>
<evidence type="ECO:0000256" key="2">
    <source>
        <dbReference type="ARBA" id="ARBA00023242"/>
    </source>
</evidence>
<evidence type="ECO:0000256" key="3">
    <source>
        <dbReference type="SAM" id="Coils"/>
    </source>
</evidence>
<dbReference type="PANTHER" id="PTHR43798:SF31">
    <property type="entry name" value="AB HYDROLASE SUPERFAMILY PROTEIN YCLE"/>
    <property type="match status" value="1"/>
</dbReference>
<dbReference type="InterPro" id="IPR036864">
    <property type="entry name" value="Zn2-C6_fun-type_DNA-bd_sf"/>
</dbReference>
<feature type="domain" description="Zn(2)-C6 fungal-type" evidence="4">
    <location>
        <begin position="302"/>
        <end position="336"/>
    </location>
</feature>
<dbReference type="STRING" id="5539.A0A3E2HEF2"/>
<dbReference type="OrthoDB" id="190201at2759"/>
<dbReference type="EMBL" id="NCSJ02000075">
    <property type="protein sequence ID" value="RFU31471.1"/>
    <property type="molecule type" value="Genomic_DNA"/>
</dbReference>
<proteinExistence type="predicted"/>
<feature type="non-terminal residue" evidence="5">
    <location>
        <position position="1"/>
    </location>
</feature>
<dbReference type="InterPro" id="IPR001138">
    <property type="entry name" value="Zn2Cys6_DnaBD"/>
</dbReference>
<protein>
    <recommendedName>
        <fullName evidence="4">Zn(2)-C6 fungal-type domain-containing protein</fullName>
    </recommendedName>
</protein>